<keyword evidence="3" id="KW-1185">Reference proteome</keyword>
<evidence type="ECO:0000313" key="2">
    <source>
        <dbReference type="EMBL" id="KAF2177763.1"/>
    </source>
</evidence>
<sequence length="99" mass="10419">MPPRRAKVGSGAAATKSASAQTRKRVTKTTTKSASPFDLVKAAVGSYEVTCEEISAQWGNGDNDDALALDISMYKGGDGLIASFDFNILEGTMLLTESQ</sequence>
<organism evidence="2 3">
    <name type="scientific">Zopfia rhizophila CBS 207.26</name>
    <dbReference type="NCBI Taxonomy" id="1314779"/>
    <lineage>
        <taxon>Eukaryota</taxon>
        <taxon>Fungi</taxon>
        <taxon>Dikarya</taxon>
        <taxon>Ascomycota</taxon>
        <taxon>Pezizomycotina</taxon>
        <taxon>Dothideomycetes</taxon>
        <taxon>Dothideomycetes incertae sedis</taxon>
        <taxon>Zopfiaceae</taxon>
        <taxon>Zopfia</taxon>
    </lineage>
</organism>
<feature type="region of interest" description="Disordered" evidence="1">
    <location>
        <begin position="1"/>
        <end position="32"/>
    </location>
</feature>
<accession>A0A6A6DFL4</accession>
<protein>
    <submittedName>
        <fullName evidence="2">Uncharacterized protein</fullName>
    </submittedName>
</protein>
<dbReference type="Proteomes" id="UP000800200">
    <property type="component" value="Unassembled WGS sequence"/>
</dbReference>
<proteinExistence type="predicted"/>
<reference evidence="2" key="1">
    <citation type="journal article" date="2020" name="Stud. Mycol.">
        <title>101 Dothideomycetes genomes: a test case for predicting lifestyles and emergence of pathogens.</title>
        <authorList>
            <person name="Haridas S."/>
            <person name="Albert R."/>
            <person name="Binder M."/>
            <person name="Bloem J."/>
            <person name="Labutti K."/>
            <person name="Salamov A."/>
            <person name="Andreopoulos B."/>
            <person name="Baker S."/>
            <person name="Barry K."/>
            <person name="Bills G."/>
            <person name="Bluhm B."/>
            <person name="Cannon C."/>
            <person name="Castanera R."/>
            <person name="Culley D."/>
            <person name="Daum C."/>
            <person name="Ezra D."/>
            <person name="Gonzalez J."/>
            <person name="Henrissat B."/>
            <person name="Kuo A."/>
            <person name="Liang C."/>
            <person name="Lipzen A."/>
            <person name="Lutzoni F."/>
            <person name="Magnuson J."/>
            <person name="Mondo S."/>
            <person name="Nolan M."/>
            <person name="Ohm R."/>
            <person name="Pangilinan J."/>
            <person name="Park H.-J."/>
            <person name="Ramirez L."/>
            <person name="Alfaro M."/>
            <person name="Sun H."/>
            <person name="Tritt A."/>
            <person name="Yoshinaga Y."/>
            <person name="Zwiers L.-H."/>
            <person name="Turgeon B."/>
            <person name="Goodwin S."/>
            <person name="Spatafora J."/>
            <person name="Crous P."/>
            <person name="Grigoriev I."/>
        </authorList>
    </citation>
    <scope>NUCLEOTIDE SEQUENCE</scope>
    <source>
        <strain evidence="2">CBS 207.26</strain>
    </source>
</reference>
<name>A0A6A6DFL4_9PEZI</name>
<dbReference type="OrthoDB" id="4630416at2759"/>
<evidence type="ECO:0000256" key="1">
    <source>
        <dbReference type="SAM" id="MobiDB-lite"/>
    </source>
</evidence>
<feature type="compositionally biased region" description="Low complexity" evidence="1">
    <location>
        <begin position="8"/>
        <end position="20"/>
    </location>
</feature>
<evidence type="ECO:0000313" key="3">
    <source>
        <dbReference type="Proteomes" id="UP000800200"/>
    </source>
</evidence>
<dbReference type="EMBL" id="ML994684">
    <property type="protein sequence ID" value="KAF2177763.1"/>
    <property type="molecule type" value="Genomic_DNA"/>
</dbReference>
<dbReference type="AlphaFoldDB" id="A0A6A6DFL4"/>
<gene>
    <name evidence="2" type="ORF">K469DRAFT_719520</name>
</gene>